<accession>A0A0V0QEL4</accession>
<comment type="caution">
    <text evidence="3">The sequence shown here is derived from an EMBL/GenBank/DDBJ whole genome shotgun (WGS) entry which is preliminary data.</text>
</comment>
<proteinExistence type="predicted"/>
<dbReference type="InParanoid" id="A0A0V0QEL4"/>
<evidence type="ECO:0000313" key="3">
    <source>
        <dbReference type="EMBL" id="KRX00647.1"/>
    </source>
</evidence>
<dbReference type="EMBL" id="LDAU01000183">
    <property type="protein sequence ID" value="KRX00647.1"/>
    <property type="molecule type" value="Genomic_DNA"/>
</dbReference>
<name>A0A0V0QEL4_PSEPJ</name>
<gene>
    <name evidence="3" type="ORF">PPERSA_00874</name>
</gene>
<evidence type="ECO:0000313" key="4">
    <source>
        <dbReference type="Proteomes" id="UP000054937"/>
    </source>
</evidence>
<keyword evidence="1" id="KW-0175">Coiled coil</keyword>
<dbReference type="Proteomes" id="UP000054937">
    <property type="component" value="Unassembled WGS sequence"/>
</dbReference>
<evidence type="ECO:0000256" key="2">
    <source>
        <dbReference type="SAM" id="MobiDB-lite"/>
    </source>
</evidence>
<protein>
    <submittedName>
        <fullName evidence="3">Uncharacterized protein</fullName>
    </submittedName>
</protein>
<keyword evidence="4" id="KW-1185">Reference proteome</keyword>
<feature type="compositionally biased region" description="Basic and acidic residues" evidence="2">
    <location>
        <begin position="314"/>
        <end position="325"/>
    </location>
</feature>
<feature type="coiled-coil region" evidence="1">
    <location>
        <begin position="120"/>
        <end position="154"/>
    </location>
</feature>
<evidence type="ECO:0000256" key="1">
    <source>
        <dbReference type="SAM" id="Coils"/>
    </source>
</evidence>
<feature type="region of interest" description="Disordered" evidence="2">
    <location>
        <begin position="292"/>
        <end position="327"/>
    </location>
</feature>
<feature type="compositionally biased region" description="Low complexity" evidence="2">
    <location>
        <begin position="292"/>
        <end position="308"/>
    </location>
</feature>
<sequence>MEQIYYINEEEQYDGNSDKEIFYNINDYTQQIENNIYLWLENKGIQKVIPDPKNQYYEMKRLQVTEKIIQLKSQKNDRDFLPELQTKKINQTENQQSLQNYIFDDFDLTQKDIISSNINLNEDQNIQNSSQQQCQQLEQQSQNLQQKYQLKNQQNSQNKNRLIISTNLEQEQCNDNIQQLKEVSPRKRRQTAVLSVSTTSQKVVPNPSNLLLRRQSNKKQSLELKGLINSQNHNFNDSQTFSDLNIEDSPLKKQSSLQLPKISIARSTCYFRENQNQNQKSYSQNIQEFNISQQEQQQKSQLNEQQKNCTSQDYSKESKIPRDQNEISLENTEKIQNCLEQDDKNRLQQNLCLNNQLEQQFNDIKINEFNQNNLDNGLEYQVSQLQQKNQNEIKQNQYLVNINNKLLEDVNLPLPPVLKFSKLN</sequence>
<organism evidence="3 4">
    <name type="scientific">Pseudocohnilembus persalinus</name>
    <name type="common">Ciliate</name>
    <dbReference type="NCBI Taxonomy" id="266149"/>
    <lineage>
        <taxon>Eukaryota</taxon>
        <taxon>Sar</taxon>
        <taxon>Alveolata</taxon>
        <taxon>Ciliophora</taxon>
        <taxon>Intramacronucleata</taxon>
        <taxon>Oligohymenophorea</taxon>
        <taxon>Scuticociliatia</taxon>
        <taxon>Philasterida</taxon>
        <taxon>Pseudocohnilembidae</taxon>
        <taxon>Pseudocohnilembus</taxon>
    </lineage>
</organism>
<reference evidence="3 4" key="1">
    <citation type="journal article" date="2015" name="Sci. Rep.">
        <title>Genome of the facultative scuticociliatosis pathogen Pseudocohnilembus persalinus provides insight into its virulence through horizontal gene transfer.</title>
        <authorList>
            <person name="Xiong J."/>
            <person name="Wang G."/>
            <person name="Cheng J."/>
            <person name="Tian M."/>
            <person name="Pan X."/>
            <person name="Warren A."/>
            <person name="Jiang C."/>
            <person name="Yuan D."/>
            <person name="Miao W."/>
        </authorList>
    </citation>
    <scope>NUCLEOTIDE SEQUENCE [LARGE SCALE GENOMIC DNA]</scope>
    <source>
        <strain evidence="3">36N120E</strain>
    </source>
</reference>
<dbReference type="AlphaFoldDB" id="A0A0V0QEL4"/>